<dbReference type="AlphaFoldDB" id="A0AAW1YAB7"/>
<protein>
    <recommendedName>
        <fullName evidence="3">Secreted protein</fullName>
    </recommendedName>
</protein>
<keyword evidence="2" id="KW-1185">Reference proteome</keyword>
<dbReference type="EMBL" id="JBEDUW010000002">
    <property type="protein sequence ID" value="KAK9946096.1"/>
    <property type="molecule type" value="Genomic_DNA"/>
</dbReference>
<gene>
    <name evidence="1" type="ORF">M0R45_011573</name>
</gene>
<comment type="caution">
    <text evidence="1">The sequence shown here is derived from an EMBL/GenBank/DDBJ whole genome shotgun (WGS) entry which is preliminary data.</text>
</comment>
<reference evidence="1 2" key="1">
    <citation type="journal article" date="2023" name="G3 (Bethesda)">
        <title>A chromosome-length genome assembly and annotation of blackberry (Rubus argutus, cv. 'Hillquist').</title>
        <authorList>
            <person name="Bruna T."/>
            <person name="Aryal R."/>
            <person name="Dudchenko O."/>
            <person name="Sargent D.J."/>
            <person name="Mead D."/>
            <person name="Buti M."/>
            <person name="Cavallini A."/>
            <person name="Hytonen T."/>
            <person name="Andres J."/>
            <person name="Pham M."/>
            <person name="Weisz D."/>
            <person name="Mascagni F."/>
            <person name="Usai G."/>
            <person name="Natali L."/>
            <person name="Bassil N."/>
            <person name="Fernandez G.E."/>
            <person name="Lomsadze A."/>
            <person name="Armour M."/>
            <person name="Olukolu B."/>
            <person name="Poorten T."/>
            <person name="Britton C."/>
            <person name="Davik J."/>
            <person name="Ashrafi H."/>
            <person name="Aiden E.L."/>
            <person name="Borodovsky M."/>
            <person name="Worthington M."/>
        </authorList>
    </citation>
    <scope>NUCLEOTIDE SEQUENCE [LARGE SCALE GENOMIC DNA]</scope>
    <source>
        <strain evidence="1">PI 553951</strain>
    </source>
</reference>
<name>A0AAW1YAB7_RUBAR</name>
<sequence length="146" mass="16310">MLILLELFRAVISGGFECPTENLRTSPPDTALLVSLPNNALTRSLKPRSYYGDIVLSGLCEDTEGITSKMPRMELSDRVAQRAILVSFSSLLQIRARVCEEINSRGNVASCASIRFKICSTPTDCVNFVRDFNMKNCKIQYTWCCC</sequence>
<accession>A0AAW1YAB7</accession>
<organism evidence="1 2">
    <name type="scientific">Rubus argutus</name>
    <name type="common">Southern blackberry</name>
    <dbReference type="NCBI Taxonomy" id="59490"/>
    <lineage>
        <taxon>Eukaryota</taxon>
        <taxon>Viridiplantae</taxon>
        <taxon>Streptophyta</taxon>
        <taxon>Embryophyta</taxon>
        <taxon>Tracheophyta</taxon>
        <taxon>Spermatophyta</taxon>
        <taxon>Magnoliopsida</taxon>
        <taxon>eudicotyledons</taxon>
        <taxon>Gunneridae</taxon>
        <taxon>Pentapetalae</taxon>
        <taxon>rosids</taxon>
        <taxon>fabids</taxon>
        <taxon>Rosales</taxon>
        <taxon>Rosaceae</taxon>
        <taxon>Rosoideae</taxon>
        <taxon>Rosoideae incertae sedis</taxon>
        <taxon>Rubus</taxon>
    </lineage>
</organism>
<evidence type="ECO:0000313" key="1">
    <source>
        <dbReference type="EMBL" id="KAK9946096.1"/>
    </source>
</evidence>
<proteinExistence type="predicted"/>
<evidence type="ECO:0008006" key="3">
    <source>
        <dbReference type="Google" id="ProtNLM"/>
    </source>
</evidence>
<dbReference type="Proteomes" id="UP001457282">
    <property type="component" value="Unassembled WGS sequence"/>
</dbReference>
<evidence type="ECO:0000313" key="2">
    <source>
        <dbReference type="Proteomes" id="UP001457282"/>
    </source>
</evidence>